<protein>
    <submittedName>
        <fullName evidence="3">Uncharacterized protein</fullName>
    </submittedName>
</protein>
<dbReference type="PROSITE" id="PS51257">
    <property type="entry name" value="PROKAR_LIPOPROTEIN"/>
    <property type="match status" value="1"/>
</dbReference>
<evidence type="ECO:0000256" key="2">
    <source>
        <dbReference type="SAM" id="SignalP"/>
    </source>
</evidence>
<accession>A0A2Z4MPD8</accession>
<reference evidence="3 4" key="1">
    <citation type="journal article" date="2015" name="Genome Announc.">
        <title>Draft Genome Sequence of Brevibacillus brevis DZQ7, a Plant Growth-Promoting Rhizobacterium with Broad-Spectrum Antimicrobial Activity.</title>
        <authorList>
            <person name="Hou Q."/>
            <person name="Wang C."/>
            <person name="Hou X."/>
            <person name="Xia Z."/>
            <person name="Ye J."/>
            <person name="Liu K."/>
            <person name="Liu H."/>
            <person name="Wang J."/>
            <person name="Guo H."/>
            <person name="Yu X."/>
            <person name="Yang Y."/>
            <person name="Du B."/>
            <person name="Ding Y."/>
        </authorList>
    </citation>
    <scope>NUCLEOTIDE SEQUENCE [LARGE SCALE GENOMIC DNA]</scope>
    <source>
        <strain evidence="3 4">DZQ7</strain>
    </source>
</reference>
<dbReference type="EMBL" id="CP030117">
    <property type="protein sequence ID" value="AWX58400.1"/>
    <property type="molecule type" value="Genomic_DNA"/>
</dbReference>
<gene>
    <name evidence="3" type="ORF">AB432_026650</name>
</gene>
<feature type="coiled-coil region" evidence="1">
    <location>
        <begin position="26"/>
        <end position="60"/>
    </location>
</feature>
<organism evidence="3 4">
    <name type="scientific">Brevibacillus brevis</name>
    <name type="common">Bacillus brevis</name>
    <dbReference type="NCBI Taxonomy" id="1393"/>
    <lineage>
        <taxon>Bacteria</taxon>
        <taxon>Bacillati</taxon>
        <taxon>Bacillota</taxon>
        <taxon>Bacilli</taxon>
        <taxon>Bacillales</taxon>
        <taxon>Paenibacillaceae</taxon>
        <taxon>Brevibacillus</taxon>
    </lineage>
</organism>
<dbReference type="Proteomes" id="UP000036061">
    <property type="component" value="Chromosome"/>
</dbReference>
<keyword evidence="1" id="KW-0175">Coiled coil</keyword>
<sequence length="178" mass="20959">MKISFFPIMFILITFTMTACSNEKTFQTNQTEIDRLQAEITQLKDKNKELEASLVEEKQKNDMNTKTYEIRDIVDLQAREIFRAMMKDDTEKVKQYISKQAGVEGKNFVYKVENEIITMPFVMEGSTFRQRSFGIYKDGRFITNYEVWLNDETYSGTLELGFIEENNVWKLSSMQGDR</sequence>
<feature type="chain" id="PRO_5038862617" evidence="2">
    <location>
        <begin position="20"/>
        <end position="178"/>
    </location>
</feature>
<evidence type="ECO:0000313" key="3">
    <source>
        <dbReference type="EMBL" id="AWX58400.1"/>
    </source>
</evidence>
<name>A0A2Z4MPD8_BREBE</name>
<dbReference type="RefSeq" id="WP_048034872.1">
    <property type="nucleotide sequence ID" value="NZ_CP030117.1"/>
</dbReference>
<proteinExistence type="predicted"/>
<dbReference type="AlphaFoldDB" id="A0A2Z4MPD8"/>
<keyword evidence="2" id="KW-0732">Signal</keyword>
<evidence type="ECO:0000256" key="1">
    <source>
        <dbReference type="SAM" id="Coils"/>
    </source>
</evidence>
<feature type="signal peptide" evidence="2">
    <location>
        <begin position="1"/>
        <end position="19"/>
    </location>
</feature>
<evidence type="ECO:0000313" key="4">
    <source>
        <dbReference type="Proteomes" id="UP000036061"/>
    </source>
</evidence>